<keyword evidence="5 6" id="KW-0472">Membrane</keyword>
<dbReference type="PANTHER" id="PTHR47089:SF1">
    <property type="entry name" value="GUANOSINE ABC TRANSPORTER PERMEASE PROTEIN NUPP"/>
    <property type="match status" value="1"/>
</dbReference>
<feature type="transmembrane region" description="Helical" evidence="6">
    <location>
        <begin position="150"/>
        <end position="168"/>
    </location>
</feature>
<dbReference type="Proteomes" id="UP000265643">
    <property type="component" value="Unassembled WGS sequence"/>
</dbReference>
<feature type="transmembrane region" description="Helical" evidence="6">
    <location>
        <begin position="117"/>
        <end position="138"/>
    </location>
</feature>
<keyword evidence="2" id="KW-1003">Cell membrane</keyword>
<feature type="transmembrane region" description="Helical" evidence="6">
    <location>
        <begin position="320"/>
        <end position="342"/>
    </location>
</feature>
<evidence type="ECO:0000256" key="6">
    <source>
        <dbReference type="SAM" id="Phobius"/>
    </source>
</evidence>
<organism evidence="7 8">
    <name type="scientific">Mediterraneibacter butyricigenes</name>
    <dbReference type="NCBI Taxonomy" id="2316025"/>
    <lineage>
        <taxon>Bacteria</taxon>
        <taxon>Bacillati</taxon>
        <taxon>Bacillota</taxon>
        <taxon>Clostridia</taxon>
        <taxon>Lachnospirales</taxon>
        <taxon>Lachnospiraceae</taxon>
        <taxon>Mediterraneibacter</taxon>
    </lineage>
</organism>
<keyword evidence="4 6" id="KW-1133">Transmembrane helix</keyword>
<evidence type="ECO:0000256" key="1">
    <source>
        <dbReference type="ARBA" id="ARBA00004651"/>
    </source>
</evidence>
<feature type="transmembrane region" description="Helical" evidence="6">
    <location>
        <begin position="65"/>
        <end position="83"/>
    </location>
</feature>
<evidence type="ECO:0000256" key="2">
    <source>
        <dbReference type="ARBA" id="ARBA00022475"/>
    </source>
</evidence>
<name>A0A391P3P6_9FIRM</name>
<proteinExistence type="predicted"/>
<feature type="transmembrane region" description="Helical" evidence="6">
    <location>
        <begin position="198"/>
        <end position="216"/>
    </location>
</feature>
<protein>
    <submittedName>
        <fullName evidence="7">ABC transporter permease</fullName>
    </submittedName>
</protein>
<dbReference type="Pfam" id="PF02653">
    <property type="entry name" value="BPD_transp_2"/>
    <property type="match status" value="1"/>
</dbReference>
<reference evidence="8" key="1">
    <citation type="submission" date="2018-09" db="EMBL/GenBank/DDBJ databases">
        <title>Draft Genome Sequence of Mediterraneibacter sp. KCTC 15684.</title>
        <authorList>
            <person name="Kim J.S."/>
            <person name="Han K.I."/>
            <person name="Suh M.K."/>
            <person name="Lee K.C."/>
            <person name="Eom M.K."/>
            <person name="Lee J.H."/>
            <person name="Park S.H."/>
            <person name="Kang S.W."/>
            <person name="Park J.E."/>
            <person name="Oh B.S."/>
            <person name="Yu S.Y."/>
            <person name="Choi S.H."/>
            <person name="Lee D.H."/>
            <person name="Yoon H."/>
            <person name="Kim B."/>
            <person name="Yang S.J."/>
            <person name="Lee J.S."/>
        </authorList>
    </citation>
    <scope>NUCLEOTIDE SEQUENCE [LARGE SCALE GENOMIC DNA]</scope>
    <source>
        <strain evidence="8">KCTC 15684</strain>
    </source>
</reference>
<comment type="subcellular location">
    <subcellularLocation>
        <location evidence="1">Cell membrane</location>
        <topology evidence="1">Multi-pass membrane protein</topology>
    </subcellularLocation>
</comment>
<dbReference type="InterPro" id="IPR001851">
    <property type="entry name" value="ABC_transp_permease"/>
</dbReference>
<dbReference type="GO" id="GO:0005886">
    <property type="term" value="C:plasma membrane"/>
    <property type="evidence" value="ECO:0007669"/>
    <property type="project" value="UniProtKB-SubCell"/>
</dbReference>
<evidence type="ECO:0000313" key="8">
    <source>
        <dbReference type="Proteomes" id="UP000265643"/>
    </source>
</evidence>
<evidence type="ECO:0000313" key="7">
    <source>
        <dbReference type="EMBL" id="GCA67840.1"/>
    </source>
</evidence>
<dbReference type="EMBL" id="BHGK01000001">
    <property type="protein sequence ID" value="GCA67840.1"/>
    <property type="molecule type" value="Genomic_DNA"/>
</dbReference>
<feature type="transmembrane region" description="Helical" evidence="6">
    <location>
        <begin position="246"/>
        <end position="265"/>
    </location>
</feature>
<comment type="caution">
    <text evidence="7">The sequence shown here is derived from an EMBL/GenBank/DDBJ whole genome shotgun (WGS) entry which is preliminary data.</text>
</comment>
<feature type="transmembrane region" description="Helical" evidence="6">
    <location>
        <begin position="95"/>
        <end position="111"/>
    </location>
</feature>
<sequence>MRNKIRLEKRENVSTLRVVLTSVVFTLLAFVFCGFIIAAVGFSPLEVYGKMLNKVFLSSKGIRKMINASLPLLFCGLGVALTFKMNLNNIGAEGQYAMGAIFGGAFVLYGPEIGGPVGRLILALCCFMGGAVWALLCAVPKAYWNVNESITSLMLNYVALIILGYLVLGPWKMKGQNVGQTERIPIGLEIPELGSSQISAGILLGILVAVLIFLAYKYTTDGYQLSVIRSSQNSARYAGINIKRNILLALVISGGLAGLAGYVQYAGVSHRIMEQMPNNAGYTGIVIAYLSRLNPLVIVIVSVLFAGLQNSSATVQVMGVPTQIATMIQGAVMIFVIAGDFFQRYKIVINREVKA</sequence>
<keyword evidence="8" id="KW-1185">Reference proteome</keyword>
<accession>A0A391P3P6</accession>
<gene>
    <name evidence="7" type="ORF">KGMB01110_22760</name>
</gene>
<dbReference type="GO" id="GO:0022857">
    <property type="term" value="F:transmembrane transporter activity"/>
    <property type="evidence" value="ECO:0007669"/>
    <property type="project" value="InterPro"/>
</dbReference>
<feature type="transmembrane region" description="Helical" evidence="6">
    <location>
        <begin position="20"/>
        <end position="45"/>
    </location>
</feature>
<dbReference type="CDD" id="cd06580">
    <property type="entry name" value="TM_PBP1_transp_TpRbsC_like"/>
    <property type="match status" value="1"/>
</dbReference>
<keyword evidence="3 6" id="KW-0812">Transmembrane</keyword>
<dbReference type="RefSeq" id="WP_119298474.1">
    <property type="nucleotide sequence ID" value="NZ_BHGK01000001.1"/>
</dbReference>
<feature type="transmembrane region" description="Helical" evidence="6">
    <location>
        <begin position="285"/>
        <end position="308"/>
    </location>
</feature>
<evidence type="ECO:0000256" key="3">
    <source>
        <dbReference type="ARBA" id="ARBA00022692"/>
    </source>
</evidence>
<evidence type="ECO:0000256" key="4">
    <source>
        <dbReference type="ARBA" id="ARBA00022989"/>
    </source>
</evidence>
<dbReference type="PANTHER" id="PTHR47089">
    <property type="entry name" value="ABC TRANSPORTER, PERMEASE PROTEIN"/>
    <property type="match status" value="1"/>
</dbReference>
<dbReference type="AlphaFoldDB" id="A0A391P3P6"/>
<evidence type="ECO:0000256" key="5">
    <source>
        <dbReference type="ARBA" id="ARBA00023136"/>
    </source>
</evidence>